<evidence type="ECO:0000256" key="2">
    <source>
        <dbReference type="ARBA" id="ARBA00022801"/>
    </source>
</evidence>
<sequence length="205" mass="22935">MMFRSPIKFCRNCGTAVVYRLPDDGDTRERAVCSQCNTIHYENPLNVVGTLPVADDGRILLCKRNIEPRRGLWTLPAGFMELNETASQGAQRETDEEAGADIELGRLFSLISVPQVGQVHLFYLARLRSEQCHPGPETMEARLFAEHEIPWQEIAFRTVRVTLERYLADRASGSLDKGTVHTVDLWHEPRLQPGHAPVDAAGQAG</sequence>
<reference evidence="5" key="1">
    <citation type="journal article" date="2019" name="Int. J. Syst. Evol. Microbiol.">
        <title>The Global Catalogue of Microorganisms (GCM) 10K type strain sequencing project: providing services to taxonomists for standard genome sequencing and annotation.</title>
        <authorList>
            <consortium name="The Broad Institute Genomics Platform"/>
            <consortium name="The Broad Institute Genome Sequencing Center for Infectious Disease"/>
            <person name="Wu L."/>
            <person name="Ma J."/>
        </authorList>
    </citation>
    <scope>NUCLEOTIDE SEQUENCE [LARGE SCALE GENOMIC DNA]</scope>
    <source>
        <strain evidence="5">TISTR 1906</strain>
    </source>
</reference>
<proteinExistence type="predicted"/>
<comment type="caution">
    <text evidence="4">The sequence shown here is derived from an EMBL/GenBank/DDBJ whole genome shotgun (WGS) entry which is preliminary data.</text>
</comment>
<name>A0ABW5UKN8_9BURK</name>
<dbReference type="EMBL" id="JBHUMV010000003">
    <property type="protein sequence ID" value="MFD2754196.1"/>
    <property type="molecule type" value="Genomic_DNA"/>
</dbReference>
<evidence type="ECO:0000259" key="3">
    <source>
        <dbReference type="PROSITE" id="PS51462"/>
    </source>
</evidence>
<dbReference type="Pfam" id="PF14803">
    <property type="entry name" value="Zn_ribbon_Nudix"/>
    <property type="match status" value="1"/>
</dbReference>
<dbReference type="SUPFAM" id="SSF55811">
    <property type="entry name" value="Nudix"/>
    <property type="match status" value="1"/>
</dbReference>
<dbReference type="Proteomes" id="UP001597463">
    <property type="component" value="Unassembled WGS sequence"/>
</dbReference>
<dbReference type="RefSeq" id="WP_083526408.1">
    <property type="nucleotide sequence ID" value="NZ_BCNT01000001.1"/>
</dbReference>
<dbReference type="Gene3D" id="3.90.79.10">
    <property type="entry name" value="Nucleoside Triphosphate Pyrophosphohydrolase"/>
    <property type="match status" value="1"/>
</dbReference>
<protein>
    <submittedName>
        <fullName evidence="4">NUDIX hydrolase</fullName>
        <ecNumber evidence="4">3.6.-.-</ecNumber>
    </submittedName>
</protein>
<dbReference type="Pfam" id="PF00293">
    <property type="entry name" value="NUDIX"/>
    <property type="match status" value="1"/>
</dbReference>
<dbReference type="Gene3D" id="2.20.70.10">
    <property type="match status" value="1"/>
</dbReference>
<comment type="cofactor">
    <cofactor evidence="1">
        <name>Mg(2+)</name>
        <dbReference type="ChEBI" id="CHEBI:18420"/>
    </cofactor>
</comment>
<dbReference type="PANTHER" id="PTHR43222">
    <property type="entry name" value="NUDIX HYDROLASE 23"/>
    <property type="match status" value="1"/>
</dbReference>
<dbReference type="InterPro" id="IPR000086">
    <property type="entry name" value="NUDIX_hydrolase_dom"/>
</dbReference>
<feature type="domain" description="Nudix hydrolase" evidence="3">
    <location>
        <begin position="43"/>
        <end position="167"/>
    </location>
</feature>
<dbReference type="GO" id="GO:0016787">
    <property type="term" value="F:hydrolase activity"/>
    <property type="evidence" value="ECO:0007669"/>
    <property type="project" value="UniProtKB-KW"/>
</dbReference>
<accession>A0ABW5UKN8</accession>
<dbReference type="PANTHER" id="PTHR43222:SF2">
    <property type="entry name" value="NUDIX HYDROLASE 23, CHLOROPLASTIC"/>
    <property type="match status" value="1"/>
</dbReference>
<keyword evidence="5" id="KW-1185">Reference proteome</keyword>
<dbReference type="EC" id="3.6.-.-" evidence="4"/>
<gene>
    <name evidence="4" type="ORF">ACFSW6_08855</name>
</gene>
<dbReference type="PROSITE" id="PS51462">
    <property type="entry name" value="NUDIX"/>
    <property type="match status" value="1"/>
</dbReference>
<evidence type="ECO:0000313" key="4">
    <source>
        <dbReference type="EMBL" id="MFD2754196.1"/>
    </source>
</evidence>
<evidence type="ECO:0000256" key="1">
    <source>
        <dbReference type="ARBA" id="ARBA00001946"/>
    </source>
</evidence>
<keyword evidence="2 4" id="KW-0378">Hydrolase</keyword>
<dbReference type="InterPro" id="IPR020084">
    <property type="entry name" value="NUDIX_hydrolase_CS"/>
</dbReference>
<dbReference type="InterPro" id="IPR015797">
    <property type="entry name" value="NUDIX_hydrolase-like_dom_sf"/>
</dbReference>
<dbReference type="PROSITE" id="PS00893">
    <property type="entry name" value="NUDIX_BOX"/>
    <property type="match status" value="1"/>
</dbReference>
<dbReference type="CDD" id="cd04511">
    <property type="entry name" value="NUDIX_Hydrolase"/>
    <property type="match status" value="1"/>
</dbReference>
<organism evidence="4 5">
    <name type="scientific">Comamonas terrae</name>
    <dbReference type="NCBI Taxonomy" id="673548"/>
    <lineage>
        <taxon>Bacteria</taxon>
        <taxon>Pseudomonadati</taxon>
        <taxon>Pseudomonadota</taxon>
        <taxon>Betaproteobacteria</taxon>
        <taxon>Burkholderiales</taxon>
        <taxon>Comamonadaceae</taxon>
        <taxon>Comamonas</taxon>
    </lineage>
</organism>
<evidence type="ECO:0000313" key="5">
    <source>
        <dbReference type="Proteomes" id="UP001597463"/>
    </source>
</evidence>
<dbReference type="InterPro" id="IPR029401">
    <property type="entry name" value="Nudix_N"/>
</dbReference>